<dbReference type="SMART" id="SM00450">
    <property type="entry name" value="RHOD"/>
    <property type="match status" value="2"/>
</dbReference>
<dbReference type="AlphaFoldDB" id="A0A1G7ZQ64"/>
<keyword evidence="4" id="KW-0808">Transferase</keyword>
<proteinExistence type="predicted"/>
<dbReference type="RefSeq" id="WP_083342772.1">
    <property type="nucleotide sequence ID" value="NZ_CP048813.1"/>
</dbReference>
<dbReference type="CDD" id="cd01449">
    <property type="entry name" value="TST_Repeat_2"/>
    <property type="match status" value="1"/>
</dbReference>
<dbReference type="InterPro" id="IPR001307">
    <property type="entry name" value="Thiosulphate_STrfase_CS"/>
</dbReference>
<keyword evidence="1" id="KW-0677">Repeat</keyword>
<dbReference type="CDD" id="cd01448">
    <property type="entry name" value="TST_Repeat_1"/>
    <property type="match status" value="1"/>
</dbReference>
<evidence type="ECO:0000313" key="5">
    <source>
        <dbReference type="Proteomes" id="UP000183263"/>
    </source>
</evidence>
<gene>
    <name evidence="4" type="ORF">SAMN05444695_101180</name>
</gene>
<dbReference type="SUPFAM" id="SSF52821">
    <property type="entry name" value="Rhodanese/Cell cycle control phosphatase"/>
    <property type="match status" value="2"/>
</dbReference>
<evidence type="ECO:0000256" key="2">
    <source>
        <dbReference type="ARBA" id="ARBA00047549"/>
    </source>
</evidence>
<dbReference type="Pfam" id="PF00581">
    <property type="entry name" value="Rhodanese"/>
    <property type="match status" value="2"/>
</dbReference>
<keyword evidence="4" id="KW-0670">Pyruvate</keyword>
<dbReference type="InterPro" id="IPR036873">
    <property type="entry name" value="Rhodanese-like_dom_sf"/>
</dbReference>
<dbReference type="Gene3D" id="3.40.250.10">
    <property type="entry name" value="Rhodanese-like domain"/>
    <property type="match status" value="2"/>
</dbReference>
<dbReference type="InterPro" id="IPR001763">
    <property type="entry name" value="Rhodanese-like_dom"/>
</dbReference>
<feature type="domain" description="Rhodanese" evidence="3">
    <location>
        <begin position="292"/>
        <end position="377"/>
    </location>
</feature>
<accession>A0A1G7ZQ64</accession>
<keyword evidence="5" id="KW-1185">Reference proteome</keyword>
<name>A0A1G7ZQ64_9NOCA</name>
<dbReference type="Proteomes" id="UP000183263">
    <property type="component" value="Unassembled WGS sequence"/>
</dbReference>
<evidence type="ECO:0000259" key="3">
    <source>
        <dbReference type="PROSITE" id="PS50206"/>
    </source>
</evidence>
<feature type="domain" description="Rhodanese" evidence="3">
    <location>
        <begin position="112"/>
        <end position="224"/>
    </location>
</feature>
<dbReference type="PROSITE" id="PS00683">
    <property type="entry name" value="RHODANESE_2"/>
    <property type="match status" value="1"/>
</dbReference>
<evidence type="ECO:0000313" key="4">
    <source>
        <dbReference type="EMBL" id="SDH10697.1"/>
    </source>
</evidence>
<dbReference type="PANTHER" id="PTHR43855">
    <property type="entry name" value="THIOSULFATE SULFURTRANSFERASE"/>
    <property type="match status" value="1"/>
</dbReference>
<dbReference type="PROSITE" id="PS00380">
    <property type="entry name" value="RHODANESE_1"/>
    <property type="match status" value="1"/>
</dbReference>
<dbReference type="OrthoDB" id="9781034at2"/>
<organism evidence="4 5">
    <name type="scientific">Rhodococcus triatomae</name>
    <dbReference type="NCBI Taxonomy" id="300028"/>
    <lineage>
        <taxon>Bacteria</taxon>
        <taxon>Bacillati</taxon>
        <taxon>Actinomycetota</taxon>
        <taxon>Actinomycetes</taxon>
        <taxon>Mycobacteriales</taxon>
        <taxon>Nocardiaceae</taxon>
        <taxon>Rhodococcus</taxon>
    </lineage>
</organism>
<sequence>MSDPEKTEPAAQGGDPGTTPTKRPWLTGVAFLAVAALAATGGALIAGGGGGGDDSAAVPGSTGGEIAAVSAQSLATGEHRGFDDVHQGGTEDLENVLVGTDWLAEKIEAGLEENDIVLIDISENLASSELTPYAEGHIPGAQYVDWGTDVVRENLREFVTQDEFAELARGLGISDDSTVVLYGDNDNWFAAYGAWLFKLYGVPDVRLLDGGLKKWEQVDGRELVQEVPQYAPGTFEAKPQNFDLRAFQAELLDVVVDEHAVSLVDIRSASEYSGEAGVNLQTFPGEGATVWGHIPSAVNVPWGAIVEDDGTYKSADEIRRIYEEAGVDLDNPVVTYCRIGERASHTWFALSQILGAEVAVYDGSWSEWGNSVGVPVQNDTGRRGGLWG</sequence>
<dbReference type="GO" id="GO:0004792">
    <property type="term" value="F:thiosulfate-cyanide sulfurtransferase activity"/>
    <property type="evidence" value="ECO:0007669"/>
    <property type="project" value="UniProtKB-EC"/>
</dbReference>
<dbReference type="EMBL" id="FNDN01000001">
    <property type="protein sequence ID" value="SDH10697.1"/>
    <property type="molecule type" value="Genomic_DNA"/>
</dbReference>
<dbReference type="PROSITE" id="PS50206">
    <property type="entry name" value="RHODANESE_3"/>
    <property type="match status" value="2"/>
</dbReference>
<comment type="catalytic activity">
    <reaction evidence="2">
        <text>thiosulfate + hydrogen cyanide = thiocyanate + sulfite + 2 H(+)</text>
        <dbReference type="Rhea" id="RHEA:16881"/>
        <dbReference type="ChEBI" id="CHEBI:15378"/>
        <dbReference type="ChEBI" id="CHEBI:17359"/>
        <dbReference type="ChEBI" id="CHEBI:18022"/>
        <dbReference type="ChEBI" id="CHEBI:18407"/>
        <dbReference type="ChEBI" id="CHEBI:33542"/>
        <dbReference type="EC" id="2.8.1.1"/>
    </reaction>
</comment>
<dbReference type="PANTHER" id="PTHR43855:SF1">
    <property type="entry name" value="THIOSULFATE SULFURTRANSFERASE"/>
    <property type="match status" value="1"/>
</dbReference>
<reference evidence="4 5" key="1">
    <citation type="submission" date="2016-10" db="EMBL/GenBank/DDBJ databases">
        <authorList>
            <person name="de Groot N.N."/>
        </authorList>
    </citation>
    <scope>NUCLEOTIDE SEQUENCE [LARGE SCALE GENOMIC DNA]</scope>
    <source>
        <strain evidence="4 5">DSM 44892</strain>
    </source>
</reference>
<protein>
    <submittedName>
        <fullName evidence="4">Thiosulfate/3-mercaptopyruvate sulfurtransferase</fullName>
    </submittedName>
</protein>
<evidence type="ECO:0000256" key="1">
    <source>
        <dbReference type="ARBA" id="ARBA00022737"/>
    </source>
</evidence>
<dbReference type="InterPro" id="IPR051126">
    <property type="entry name" value="Thiosulfate_sulfurtransferase"/>
</dbReference>